<keyword evidence="9" id="KW-1185">Reference proteome</keyword>
<comment type="caution">
    <text evidence="8">The sequence shown here is derived from an EMBL/GenBank/DDBJ whole genome shotgun (WGS) entry which is preliminary data.</text>
</comment>
<dbReference type="Pfam" id="PF09079">
    <property type="entry name" value="WHD_Cdc6"/>
    <property type="match status" value="1"/>
</dbReference>
<feature type="domain" description="AAA+ ATPase" evidence="6">
    <location>
        <begin position="48"/>
        <end position="203"/>
    </location>
</feature>
<comment type="caution">
    <text evidence="5">Lacks conserved residue(s) required for the propagation of feature annotation.</text>
</comment>
<dbReference type="SUPFAM" id="SSF52540">
    <property type="entry name" value="P-loop containing nucleoside triphosphate hydrolases"/>
    <property type="match status" value="1"/>
</dbReference>
<evidence type="ECO:0000256" key="4">
    <source>
        <dbReference type="ARBA" id="ARBA00022840"/>
    </source>
</evidence>
<evidence type="ECO:0000256" key="3">
    <source>
        <dbReference type="ARBA" id="ARBA00022741"/>
    </source>
</evidence>
<dbReference type="InterPro" id="IPR015163">
    <property type="entry name" value="Cdc6_C"/>
</dbReference>
<sequence>MPSFRKQTDIIENDMVLGEDWVPEDLPEREAELSQMYEALSPATRGFTPDNMFLYGKAGQGKTAATRYALNDLQLFFEDEMDEDLTPVYVSCNELTSSYQVTGQLLVELDEDITERPNGHAPDILYSRLFGHLDEIGGTIVIVFDEIDAIGDDDQILYQIPRAHSNGKLEEAKVSFVGISNDFSFRDNLSPKVKDTLYDYVIDFPSYDSQQLRDILKRRAEIALADDVLDDGVIELCSAYAAKDEGSARQAINHLYKASKMAQTDGDHVVTTDHVETAHDILKRNHVMEGIRGLTPQNKYVLTAVTLLEVREETPARTGEVYPVYREIAESVGSEPLVQRRMRDHLQELSLHGQIALTSQSGGVKGGTYYVAELNTGLEATITVLSEIDEAMHEVAEDIRAIADMKGML</sequence>
<dbReference type="InterPro" id="IPR036390">
    <property type="entry name" value="WH_DNA-bd_sf"/>
</dbReference>
<evidence type="ECO:0000259" key="6">
    <source>
        <dbReference type="SMART" id="SM00382"/>
    </source>
</evidence>
<dbReference type="EMBL" id="JBHTBF010000001">
    <property type="protein sequence ID" value="MFC7315463.1"/>
    <property type="molecule type" value="Genomic_DNA"/>
</dbReference>
<dbReference type="FunFam" id="1.10.8.60:FF:000073">
    <property type="entry name" value="ORC1-type DNA replication protein"/>
    <property type="match status" value="1"/>
</dbReference>
<dbReference type="HAMAP" id="MF_01407">
    <property type="entry name" value="ORC1_type_DNA_replic_protein"/>
    <property type="match status" value="1"/>
</dbReference>
<organism evidence="8 9">
    <name type="scientific">Halomarina halobia</name>
    <dbReference type="NCBI Taxonomy" id="3033386"/>
    <lineage>
        <taxon>Archaea</taxon>
        <taxon>Methanobacteriati</taxon>
        <taxon>Methanobacteriota</taxon>
        <taxon>Stenosarchaea group</taxon>
        <taxon>Halobacteria</taxon>
        <taxon>Halobacteriales</taxon>
        <taxon>Natronomonadaceae</taxon>
        <taxon>Halomarina</taxon>
    </lineage>
</organism>
<dbReference type="SMART" id="SM00382">
    <property type="entry name" value="AAA"/>
    <property type="match status" value="1"/>
</dbReference>
<dbReference type="GeneID" id="79314428"/>
<keyword evidence="3 5" id="KW-0547">Nucleotide-binding</keyword>
<gene>
    <name evidence="8" type="ORF">ACFQPE_01455</name>
</gene>
<dbReference type="AlphaFoldDB" id="A0ABD6A687"/>
<evidence type="ECO:0000256" key="2">
    <source>
        <dbReference type="ARBA" id="ARBA00022705"/>
    </source>
</evidence>
<evidence type="ECO:0000313" key="8">
    <source>
        <dbReference type="EMBL" id="MFC7315463.1"/>
    </source>
</evidence>
<dbReference type="SUPFAM" id="SSF46785">
    <property type="entry name" value="Winged helix' DNA-binding domain"/>
    <property type="match status" value="1"/>
</dbReference>
<dbReference type="InterPro" id="IPR055237">
    <property type="entry name" value="Cdc6_lid"/>
</dbReference>
<feature type="binding site" evidence="5">
    <location>
        <position position="207"/>
    </location>
    <ligand>
        <name>ATP</name>
        <dbReference type="ChEBI" id="CHEBI:30616"/>
    </ligand>
</feature>
<protein>
    <recommendedName>
        <fullName evidence="5">ORC1-type DNA replication protein</fullName>
    </recommendedName>
</protein>
<evidence type="ECO:0000256" key="5">
    <source>
        <dbReference type="HAMAP-Rule" id="MF_01407"/>
    </source>
</evidence>
<proteinExistence type="inferred from homology"/>
<dbReference type="PANTHER" id="PTHR10763:SF22">
    <property type="entry name" value="ORC1-TYPE DNA REPLICATION PROTEIN"/>
    <property type="match status" value="1"/>
</dbReference>
<dbReference type="CDD" id="cd00009">
    <property type="entry name" value="AAA"/>
    <property type="match status" value="1"/>
</dbReference>
<dbReference type="GO" id="GO:0005524">
    <property type="term" value="F:ATP binding"/>
    <property type="evidence" value="ECO:0007669"/>
    <property type="project" value="UniProtKB-UniRule"/>
</dbReference>
<accession>A0ABD6A687</accession>
<dbReference type="Proteomes" id="UP001596547">
    <property type="component" value="Unassembled WGS sequence"/>
</dbReference>
<dbReference type="Gene3D" id="3.40.50.300">
    <property type="entry name" value="P-loop containing nucleotide triphosphate hydrolases"/>
    <property type="match status" value="1"/>
</dbReference>
<comment type="function">
    <text evidence="5">Involved in regulation of DNA replication.</text>
</comment>
<dbReference type="InterPro" id="IPR027417">
    <property type="entry name" value="P-loop_NTPase"/>
</dbReference>
<evidence type="ECO:0000259" key="7">
    <source>
        <dbReference type="SMART" id="SM01074"/>
    </source>
</evidence>
<dbReference type="Pfam" id="PF13191">
    <property type="entry name" value="AAA_16"/>
    <property type="match status" value="1"/>
</dbReference>
<reference evidence="8 9" key="1">
    <citation type="journal article" date="2019" name="Int. J. Syst. Evol. Microbiol.">
        <title>The Global Catalogue of Microorganisms (GCM) 10K type strain sequencing project: providing services to taxonomists for standard genome sequencing and annotation.</title>
        <authorList>
            <consortium name="The Broad Institute Genomics Platform"/>
            <consortium name="The Broad Institute Genome Sequencing Center for Infectious Disease"/>
            <person name="Wu L."/>
            <person name="Ma J."/>
        </authorList>
    </citation>
    <scope>NUCLEOTIDE SEQUENCE [LARGE SCALE GENOMIC DNA]</scope>
    <source>
        <strain evidence="8 9">PSR21</strain>
    </source>
</reference>
<dbReference type="NCBIfam" id="TIGR02928">
    <property type="entry name" value="orc1/cdc6 family replication initiation protein"/>
    <property type="match status" value="1"/>
</dbReference>
<dbReference type="SMART" id="SM01074">
    <property type="entry name" value="Cdc6_C"/>
    <property type="match status" value="1"/>
</dbReference>
<keyword evidence="4 5" id="KW-0067">ATP-binding</keyword>
<feature type="binding site" evidence="5">
    <location>
        <position position="219"/>
    </location>
    <ligand>
        <name>ATP</name>
        <dbReference type="ChEBI" id="CHEBI:30616"/>
    </ligand>
</feature>
<dbReference type="InterPro" id="IPR014277">
    <property type="entry name" value="Orc1/Cdc6_arc"/>
</dbReference>
<name>A0ABD6A687_9EURY</name>
<dbReference type="Gene3D" id="1.10.10.10">
    <property type="entry name" value="Winged helix-like DNA-binding domain superfamily/Winged helix DNA-binding domain"/>
    <property type="match status" value="1"/>
</dbReference>
<dbReference type="PANTHER" id="PTHR10763">
    <property type="entry name" value="CELL DIVISION CONTROL PROTEIN 6-RELATED"/>
    <property type="match status" value="1"/>
</dbReference>
<evidence type="ECO:0000256" key="1">
    <source>
        <dbReference type="ARBA" id="ARBA00006184"/>
    </source>
</evidence>
<dbReference type="Gene3D" id="1.10.8.60">
    <property type="match status" value="1"/>
</dbReference>
<dbReference type="InterPro" id="IPR050311">
    <property type="entry name" value="ORC1/CDC6"/>
</dbReference>
<keyword evidence="2 5" id="KW-0235">DNA replication</keyword>
<feature type="domain" description="Cdc6 C-terminal" evidence="7">
    <location>
        <begin position="302"/>
        <end position="385"/>
    </location>
</feature>
<dbReference type="Pfam" id="PF22703">
    <property type="entry name" value="Cdc6_lid"/>
    <property type="match status" value="1"/>
</dbReference>
<dbReference type="InterPro" id="IPR041664">
    <property type="entry name" value="AAA_16"/>
</dbReference>
<dbReference type="RefSeq" id="WP_276304862.1">
    <property type="nucleotide sequence ID" value="NZ_CP119992.1"/>
</dbReference>
<dbReference type="InterPro" id="IPR036388">
    <property type="entry name" value="WH-like_DNA-bd_sf"/>
</dbReference>
<comment type="similarity">
    <text evidence="1 5">Belongs to the CDC6/cdc18 family.</text>
</comment>
<evidence type="ECO:0000313" key="9">
    <source>
        <dbReference type="Proteomes" id="UP001596547"/>
    </source>
</evidence>
<dbReference type="InterPro" id="IPR003593">
    <property type="entry name" value="AAA+_ATPase"/>
</dbReference>
<dbReference type="CDD" id="cd08768">
    <property type="entry name" value="Cdc6_C"/>
    <property type="match status" value="1"/>
</dbReference>
<dbReference type="GO" id="GO:0006260">
    <property type="term" value="P:DNA replication"/>
    <property type="evidence" value="ECO:0007669"/>
    <property type="project" value="UniProtKB-UniRule"/>
</dbReference>